<evidence type="ECO:0000313" key="5">
    <source>
        <dbReference type="Proteomes" id="UP000217103"/>
    </source>
</evidence>
<dbReference type="Proteomes" id="UP000217103">
    <property type="component" value="Unassembled WGS sequence"/>
</dbReference>
<dbReference type="PANTHER" id="PTHR30222:SF18">
    <property type="entry name" value="BIFUNCTIONAL POLYHYDROXYBUTYRATE SYNTHASE _ ABC TRANSPORTER PERIPLASMIC BINDING PROTEIN-RELATED"/>
    <property type="match status" value="1"/>
</dbReference>
<dbReference type="PANTHER" id="PTHR30222">
    <property type="entry name" value="SPERMIDINE/PUTRESCINE-BINDING PERIPLASMIC PROTEIN"/>
    <property type="match status" value="1"/>
</dbReference>
<feature type="region of interest" description="Disordered" evidence="2">
    <location>
        <begin position="29"/>
        <end position="49"/>
    </location>
</feature>
<dbReference type="RefSeq" id="WP_131815541.1">
    <property type="nucleotide sequence ID" value="NZ_FNKK01000002.1"/>
</dbReference>
<feature type="compositionally biased region" description="Low complexity" evidence="2">
    <location>
        <begin position="29"/>
        <end position="46"/>
    </location>
</feature>
<dbReference type="EMBL" id="FNKK01000002">
    <property type="protein sequence ID" value="SDQ99035.1"/>
    <property type="molecule type" value="Genomic_DNA"/>
</dbReference>
<sequence length="387" mass="41699">MVTGGRRLAALLGAAALVIAASAGVPSQASGPAAAPASTPSPSPTVGEGEGMLAVLTYRGYAEYGGGDRRTNWVGPFEEETGCRVTVLDQVRTADELIQRFPAKAYDVVAVSPEAAGQLIAEERVQPVDTSLIRAYERIPERLRELPAYTDGERVYGVPFLWRANRLIYDRDKAPTEKWSGLYRNAAVAIEDTPLSIADAALALGADDPFRLTSEQLDEAVALLAERDDDERVYWADRLDVVQGFAAGELRVAQGTPYELDVLEKAGRPVAAAGVDRVTGRADAWMLAAEAPHPNCAYLWLNWIASAEVQGEAAAWNGLAPANLDACDEDAARVCDLYGVADAKRAEKLLERIAFAVRPSADCGDTDADTVCADYTRWQERWAELAE</sequence>
<evidence type="ECO:0000313" key="4">
    <source>
        <dbReference type="EMBL" id="SDQ99035.1"/>
    </source>
</evidence>
<feature type="chain" id="PRO_5039427364" evidence="3">
    <location>
        <begin position="24"/>
        <end position="387"/>
    </location>
</feature>
<dbReference type="Pfam" id="PF13416">
    <property type="entry name" value="SBP_bac_8"/>
    <property type="match status" value="1"/>
</dbReference>
<evidence type="ECO:0000256" key="3">
    <source>
        <dbReference type="SAM" id="SignalP"/>
    </source>
</evidence>
<dbReference type="OrthoDB" id="9813777at2"/>
<proteinExistence type="predicted"/>
<dbReference type="Gene3D" id="3.40.190.10">
    <property type="entry name" value="Periplasmic binding protein-like II"/>
    <property type="match status" value="2"/>
</dbReference>
<dbReference type="STRING" id="35622.SAMN04489764_2931"/>
<reference evidence="4 5" key="1">
    <citation type="submission" date="2016-10" db="EMBL/GenBank/DDBJ databases">
        <authorList>
            <person name="de Groot N.N."/>
        </authorList>
    </citation>
    <scope>NUCLEOTIDE SEQUENCE [LARGE SCALE GENOMIC DNA]</scope>
    <source>
        <strain evidence="4 5">DSM 43794</strain>
    </source>
</reference>
<accession>A0A1H1FDG5</accession>
<dbReference type="SUPFAM" id="SSF53850">
    <property type="entry name" value="Periplasmic binding protein-like II"/>
    <property type="match status" value="1"/>
</dbReference>
<feature type="signal peptide" evidence="3">
    <location>
        <begin position="1"/>
        <end position="23"/>
    </location>
</feature>
<name>A0A1H1FDG5_9ACTN</name>
<organism evidence="4 5">
    <name type="scientific">Thermostaphylospora chromogena</name>
    <dbReference type="NCBI Taxonomy" id="35622"/>
    <lineage>
        <taxon>Bacteria</taxon>
        <taxon>Bacillati</taxon>
        <taxon>Actinomycetota</taxon>
        <taxon>Actinomycetes</taxon>
        <taxon>Streptosporangiales</taxon>
        <taxon>Thermomonosporaceae</taxon>
        <taxon>Thermostaphylospora</taxon>
    </lineage>
</organism>
<evidence type="ECO:0000256" key="1">
    <source>
        <dbReference type="ARBA" id="ARBA00022729"/>
    </source>
</evidence>
<protein>
    <submittedName>
        <fullName evidence="4">Putative spermidine/putrescine transport system substrate-binding protein</fullName>
    </submittedName>
</protein>
<gene>
    <name evidence="4" type="ORF">SAMN04489764_2931</name>
</gene>
<dbReference type="AlphaFoldDB" id="A0A1H1FDG5"/>
<dbReference type="InterPro" id="IPR006059">
    <property type="entry name" value="SBP"/>
</dbReference>
<evidence type="ECO:0000256" key="2">
    <source>
        <dbReference type="SAM" id="MobiDB-lite"/>
    </source>
</evidence>
<keyword evidence="1 3" id="KW-0732">Signal</keyword>
<keyword evidence="5" id="KW-1185">Reference proteome</keyword>